<evidence type="ECO:0000256" key="1">
    <source>
        <dbReference type="ARBA" id="ARBA00009981"/>
    </source>
</evidence>
<comment type="caution">
    <text evidence="3">The sequence shown here is derived from an EMBL/GenBank/DDBJ whole genome shotgun (WGS) entry which is preliminary data.</text>
</comment>
<dbReference type="InterPro" id="IPR036165">
    <property type="entry name" value="YefM-like_sf"/>
</dbReference>
<protein>
    <recommendedName>
        <fullName evidence="2">Antitoxin</fullName>
    </recommendedName>
</protein>
<organism evidence="3 4">
    <name type="scientific">Rheinheimera mesophila</name>
    <dbReference type="NCBI Taxonomy" id="1547515"/>
    <lineage>
        <taxon>Bacteria</taxon>
        <taxon>Pseudomonadati</taxon>
        <taxon>Pseudomonadota</taxon>
        <taxon>Gammaproteobacteria</taxon>
        <taxon>Chromatiales</taxon>
        <taxon>Chromatiaceae</taxon>
        <taxon>Rheinheimera</taxon>
    </lineage>
</organism>
<sequence length="88" mass="9771">MDVLTVSEARASFKAVIDRVLDTHEPTLITSQRSGNVVMISEADFNAMQETLYLLGTPNNANRLRESVARIKAGTFEMQDVVNVEEKS</sequence>
<name>A0A3P3QQH8_9GAMM</name>
<reference evidence="3 4" key="1">
    <citation type="submission" date="2018-11" db="EMBL/GenBank/DDBJ databases">
        <title>Draft genome analysis of Rheinheimera mesophila isolated from an industrial waste site.</title>
        <authorList>
            <person name="Yu Q."/>
            <person name="Qi Y."/>
            <person name="Zhang H."/>
            <person name="Lu Y."/>
            <person name="Pu J."/>
        </authorList>
    </citation>
    <scope>NUCLEOTIDE SEQUENCE [LARGE SCALE GENOMIC DNA]</scope>
    <source>
        <strain evidence="3 4">IITR13</strain>
    </source>
</reference>
<proteinExistence type="inferred from homology"/>
<dbReference type="InterPro" id="IPR051405">
    <property type="entry name" value="phD/YefM_antitoxin"/>
</dbReference>
<dbReference type="RefSeq" id="WP_046519957.1">
    <property type="nucleotide sequence ID" value="NZ_LAVS01000021.1"/>
</dbReference>
<dbReference type="InterPro" id="IPR006442">
    <property type="entry name" value="Antitoxin_Phd/YefM"/>
</dbReference>
<evidence type="ECO:0000313" key="3">
    <source>
        <dbReference type="EMBL" id="RRJ23444.1"/>
    </source>
</evidence>
<evidence type="ECO:0000256" key="2">
    <source>
        <dbReference type="RuleBase" id="RU362080"/>
    </source>
</evidence>
<dbReference type="EMBL" id="RRCF01000001">
    <property type="protein sequence ID" value="RRJ23444.1"/>
    <property type="molecule type" value="Genomic_DNA"/>
</dbReference>
<accession>A0A3P3QQH8</accession>
<comment type="similarity">
    <text evidence="1 2">Belongs to the phD/YefM antitoxin family.</text>
</comment>
<dbReference type="NCBIfam" id="TIGR01552">
    <property type="entry name" value="phd_fam"/>
    <property type="match status" value="1"/>
</dbReference>
<evidence type="ECO:0000313" key="4">
    <source>
        <dbReference type="Proteomes" id="UP000276260"/>
    </source>
</evidence>
<gene>
    <name evidence="3" type="ORF">EIK76_05080</name>
</gene>
<dbReference type="Proteomes" id="UP000276260">
    <property type="component" value="Unassembled WGS sequence"/>
</dbReference>
<dbReference type="SUPFAM" id="SSF143120">
    <property type="entry name" value="YefM-like"/>
    <property type="match status" value="1"/>
</dbReference>
<dbReference type="Gene3D" id="6.10.250.330">
    <property type="match status" value="1"/>
</dbReference>
<dbReference type="Pfam" id="PF02604">
    <property type="entry name" value="PhdYeFM_antitox"/>
    <property type="match status" value="1"/>
</dbReference>
<dbReference type="PANTHER" id="PTHR33713:SF6">
    <property type="entry name" value="ANTITOXIN YEFM"/>
    <property type="match status" value="1"/>
</dbReference>
<keyword evidence="4" id="KW-1185">Reference proteome</keyword>
<dbReference type="OrthoDB" id="9802003at2"/>
<comment type="function">
    <text evidence="2">Antitoxin component of a type II toxin-antitoxin (TA) system.</text>
</comment>
<dbReference type="AlphaFoldDB" id="A0A3P3QQH8"/>
<dbReference type="Gene3D" id="3.40.1620.10">
    <property type="entry name" value="YefM-like domain"/>
    <property type="match status" value="1"/>
</dbReference>
<dbReference type="PANTHER" id="PTHR33713">
    <property type="entry name" value="ANTITOXIN YAFN-RELATED"/>
    <property type="match status" value="1"/>
</dbReference>